<keyword evidence="2" id="KW-1133">Transmembrane helix</keyword>
<feature type="compositionally biased region" description="Pro residues" evidence="1">
    <location>
        <begin position="85"/>
        <end position="97"/>
    </location>
</feature>
<protein>
    <submittedName>
        <fullName evidence="3">Uncharacterized protein</fullName>
    </submittedName>
</protein>
<gene>
    <name evidence="3" type="ORF">ISU10_18390</name>
</gene>
<keyword evidence="2" id="KW-0812">Transmembrane</keyword>
<evidence type="ECO:0000256" key="1">
    <source>
        <dbReference type="SAM" id="MobiDB-lite"/>
    </source>
</evidence>
<feature type="region of interest" description="Disordered" evidence="1">
    <location>
        <begin position="65"/>
        <end position="114"/>
    </location>
</feature>
<proteinExistence type="predicted"/>
<keyword evidence="2" id="KW-0472">Membrane</keyword>
<evidence type="ECO:0000313" key="3">
    <source>
        <dbReference type="EMBL" id="MBF4769743.1"/>
    </source>
</evidence>
<reference evidence="3" key="1">
    <citation type="submission" date="2020-11" db="EMBL/GenBank/DDBJ databases">
        <title>Nocardioides cynanchi sp. nov., isolated from soil of rhizosphere of Cynanchum wilfordii.</title>
        <authorList>
            <person name="Lee J.-S."/>
            <person name="Suh M.K."/>
            <person name="Kim J.-S."/>
        </authorList>
    </citation>
    <scope>NUCLEOTIDE SEQUENCE</scope>
    <source>
        <strain evidence="3">KCTC 19276</strain>
    </source>
</reference>
<accession>A0A930VN08</accession>
<dbReference type="AlphaFoldDB" id="A0A930VN08"/>
<dbReference type="SUPFAM" id="SSF69318">
    <property type="entry name" value="Integrin alpha N-terminal domain"/>
    <property type="match status" value="1"/>
</dbReference>
<feature type="transmembrane region" description="Helical" evidence="2">
    <location>
        <begin position="43"/>
        <end position="62"/>
    </location>
</feature>
<dbReference type="RefSeq" id="WP_194697891.1">
    <property type="nucleotide sequence ID" value="NZ_JADKPO010000031.1"/>
</dbReference>
<evidence type="ECO:0000256" key="2">
    <source>
        <dbReference type="SAM" id="Phobius"/>
    </source>
</evidence>
<dbReference type="EMBL" id="JADKPO010000031">
    <property type="protein sequence ID" value="MBF4769743.1"/>
    <property type="molecule type" value="Genomic_DNA"/>
</dbReference>
<organism evidence="3 4">
    <name type="scientific">Nocardioides agariphilus</name>
    <dbReference type="NCBI Taxonomy" id="433664"/>
    <lineage>
        <taxon>Bacteria</taxon>
        <taxon>Bacillati</taxon>
        <taxon>Actinomycetota</taxon>
        <taxon>Actinomycetes</taxon>
        <taxon>Propionibacteriales</taxon>
        <taxon>Nocardioidaceae</taxon>
        <taxon>Nocardioides</taxon>
    </lineage>
</organism>
<evidence type="ECO:0000313" key="4">
    <source>
        <dbReference type="Proteomes" id="UP000660668"/>
    </source>
</evidence>
<comment type="caution">
    <text evidence="3">The sequence shown here is derived from an EMBL/GenBank/DDBJ whole genome shotgun (WGS) entry which is preliminary data.</text>
</comment>
<keyword evidence="4" id="KW-1185">Reference proteome</keyword>
<name>A0A930VN08_9ACTN</name>
<sequence>MTNHDVHEVHEALERLAYVAGHDPMPNLITGIRAEARRNRNRAAALTGAGIAAALVVGYAAWSAASGPGRASEPDVAVPSSATPTPTPTPTPSPAPDLSPIDTGTADVDDDGAPDSVRLMVPRGTPGGDPAEQTWLEVRTATTTDRVQLTDTPTYVGFLDPGLVDLDDNGGAEILVLASGGGENGLINVWTWSSGRLTRATPDPGPETHLASEAGLSTGSEELGAVFQDGQLLSWQVVTAGHEVNVWRWTLDGVTLRATRLPGTRCVSLGVLKPC</sequence>
<dbReference type="Proteomes" id="UP000660668">
    <property type="component" value="Unassembled WGS sequence"/>
</dbReference>
<dbReference type="InterPro" id="IPR028994">
    <property type="entry name" value="Integrin_alpha_N"/>
</dbReference>